<reference evidence="2" key="1">
    <citation type="journal article" date="2021" name="Proc. Natl. Acad. Sci. U.S.A.">
        <title>A Catalog of Tens of Thousands of Viruses from Human Metagenomes Reveals Hidden Associations with Chronic Diseases.</title>
        <authorList>
            <person name="Tisza M.J."/>
            <person name="Buck C.B."/>
        </authorList>
    </citation>
    <scope>NUCLEOTIDE SEQUENCE</scope>
    <source>
        <strain evidence="2">CtnsL8</strain>
    </source>
</reference>
<sequence length="62" mass="7142">MIKELSLLFGIVLIACYLAFAFVNWDIVWVAHVDTIARCFFVLLFVAFCLMFSAVYLDSKDK</sequence>
<evidence type="ECO:0000256" key="1">
    <source>
        <dbReference type="SAM" id="Phobius"/>
    </source>
</evidence>
<accession>A0A8S5PM95</accession>
<proteinExistence type="predicted"/>
<dbReference type="SMR" id="A0A8S5PM95"/>
<keyword evidence="2" id="KW-0675">Receptor</keyword>
<keyword evidence="1" id="KW-0472">Membrane</keyword>
<feature type="transmembrane region" description="Helical" evidence="1">
    <location>
        <begin position="7"/>
        <end position="29"/>
    </location>
</feature>
<keyword evidence="1" id="KW-0812">Transmembrane</keyword>
<organism evidence="2">
    <name type="scientific">Siphoviridae sp. ctnsL8</name>
    <dbReference type="NCBI Taxonomy" id="2825666"/>
    <lineage>
        <taxon>Viruses</taxon>
        <taxon>Duplodnaviria</taxon>
        <taxon>Heunggongvirae</taxon>
        <taxon>Uroviricota</taxon>
        <taxon>Caudoviricetes</taxon>
    </lineage>
</organism>
<name>A0A8S5PM95_9CAUD</name>
<dbReference type="PROSITE" id="PS51257">
    <property type="entry name" value="PROKAR_LIPOPROTEIN"/>
    <property type="match status" value="1"/>
</dbReference>
<keyword evidence="1" id="KW-1133">Transmembrane helix</keyword>
<protein>
    <submittedName>
        <fullName evidence="2">Gamma-aminobutyric acid receptor subunit alpha-1, PTX, Membrane, Channel, Nanobody</fullName>
    </submittedName>
</protein>
<feature type="transmembrane region" description="Helical" evidence="1">
    <location>
        <begin position="35"/>
        <end position="57"/>
    </location>
</feature>
<evidence type="ECO:0000313" key="2">
    <source>
        <dbReference type="EMBL" id="DAE08303.1"/>
    </source>
</evidence>
<dbReference type="EMBL" id="BK015467">
    <property type="protein sequence ID" value="DAE08303.1"/>
    <property type="molecule type" value="Genomic_DNA"/>
</dbReference>